<accession>A0A918L776</accession>
<sequence length="223" mass="24245">MGDVTIRGVLFDFSSTLFRLEPDVSWLDGTGLDGHEQTEIMVQLTLGPSRHLPDDLRADWDRRDLDPETHRRVYLAAYRAAGMDVVPGLVEQVYAKMIDPASWKPYPDTAAAVRAVRDAGLPVGVLSNIAWDIRPTLELHGIEVDAYVLSYVEGVVKPDPKIFAIACERIGVAPAETLMIGDSAEADGGATALGCRFGRVAPVPTQDRPDSLVSMLNAYDIAV</sequence>
<proteinExistence type="predicted"/>
<dbReference type="PANTHER" id="PTHR46649:SF4">
    <property type="entry name" value="HALOACID DEHALOGENASE-LIKE HYDROLASE (HAD) SUPERFAMILY PROTEIN"/>
    <property type="match status" value="1"/>
</dbReference>
<organism evidence="1 2">
    <name type="scientific">Actinokineospora fastidiosa</name>
    <dbReference type="NCBI Taxonomy" id="1816"/>
    <lineage>
        <taxon>Bacteria</taxon>
        <taxon>Bacillati</taxon>
        <taxon>Actinomycetota</taxon>
        <taxon>Actinomycetes</taxon>
        <taxon>Pseudonocardiales</taxon>
        <taxon>Pseudonocardiaceae</taxon>
        <taxon>Actinokineospora</taxon>
    </lineage>
</organism>
<dbReference type="NCBIfam" id="TIGR01509">
    <property type="entry name" value="HAD-SF-IA-v3"/>
    <property type="match status" value="1"/>
</dbReference>
<evidence type="ECO:0000313" key="1">
    <source>
        <dbReference type="EMBL" id="GGS16330.1"/>
    </source>
</evidence>
<dbReference type="Proteomes" id="UP000660680">
    <property type="component" value="Unassembled WGS sequence"/>
</dbReference>
<dbReference type="SUPFAM" id="SSF56784">
    <property type="entry name" value="HAD-like"/>
    <property type="match status" value="1"/>
</dbReference>
<dbReference type="GO" id="GO:0016787">
    <property type="term" value="F:hydrolase activity"/>
    <property type="evidence" value="ECO:0007669"/>
    <property type="project" value="UniProtKB-KW"/>
</dbReference>
<reference evidence="1" key="2">
    <citation type="submission" date="2020-09" db="EMBL/GenBank/DDBJ databases">
        <authorList>
            <person name="Sun Q."/>
            <person name="Ohkuma M."/>
        </authorList>
    </citation>
    <scope>NUCLEOTIDE SEQUENCE</scope>
    <source>
        <strain evidence="1">JCM 3276</strain>
    </source>
</reference>
<dbReference type="Gene3D" id="3.40.50.1000">
    <property type="entry name" value="HAD superfamily/HAD-like"/>
    <property type="match status" value="1"/>
</dbReference>
<dbReference type="InterPro" id="IPR036412">
    <property type="entry name" value="HAD-like_sf"/>
</dbReference>
<evidence type="ECO:0000313" key="2">
    <source>
        <dbReference type="Proteomes" id="UP000660680"/>
    </source>
</evidence>
<reference evidence="1" key="1">
    <citation type="journal article" date="2014" name="Int. J. Syst. Evol. Microbiol.">
        <title>Complete genome sequence of Corynebacterium casei LMG S-19264T (=DSM 44701T), isolated from a smear-ripened cheese.</title>
        <authorList>
            <consortium name="US DOE Joint Genome Institute (JGI-PGF)"/>
            <person name="Walter F."/>
            <person name="Albersmeier A."/>
            <person name="Kalinowski J."/>
            <person name="Ruckert C."/>
        </authorList>
    </citation>
    <scope>NUCLEOTIDE SEQUENCE</scope>
    <source>
        <strain evidence="1">JCM 3276</strain>
    </source>
</reference>
<comment type="caution">
    <text evidence="1">The sequence shown here is derived from an EMBL/GenBank/DDBJ whole genome shotgun (WGS) entry which is preliminary data.</text>
</comment>
<dbReference type="Pfam" id="PF00702">
    <property type="entry name" value="Hydrolase"/>
    <property type="match status" value="1"/>
</dbReference>
<keyword evidence="2" id="KW-1185">Reference proteome</keyword>
<gene>
    <name evidence="1" type="ORF">GCM10010171_05650</name>
</gene>
<dbReference type="NCBIfam" id="TIGR01549">
    <property type="entry name" value="HAD-SF-IA-v1"/>
    <property type="match status" value="1"/>
</dbReference>
<name>A0A918L776_9PSEU</name>
<dbReference type="InterPro" id="IPR023214">
    <property type="entry name" value="HAD_sf"/>
</dbReference>
<dbReference type="EMBL" id="BMRB01000001">
    <property type="protein sequence ID" value="GGS16330.1"/>
    <property type="molecule type" value="Genomic_DNA"/>
</dbReference>
<dbReference type="InterPro" id="IPR006439">
    <property type="entry name" value="HAD-SF_hydro_IA"/>
</dbReference>
<keyword evidence="1" id="KW-0378">Hydrolase</keyword>
<protein>
    <submittedName>
        <fullName evidence="1">Hydrolase</fullName>
    </submittedName>
</protein>
<dbReference type="PANTHER" id="PTHR46649">
    <property type="match status" value="1"/>
</dbReference>
<dbReference type="AlphaFoldDB" id="A0A918L776"/>